<dbReference type="RefSeq" id="WP_118357101.1">
    <property type="nucleotide sequence ID" value="NZ_CATXNH010000054.1"/>
</dbReference>
<protein>
    <submittedName>
        <fullName evidence="1">Uncharacterized protein</fullName>
    </submittedName>
</protein>
<organism evidence="1 2">
    <name type="scientific">Holdemanella biformis</name>
    <dbReference type="NCBI Taxonomy" id="1735"/>
    <lineage>
        <taxon>Bacteria</taxon>
        <taxon>Bacillati</taxon>
        <taxon>Bacillota</taxon>
        <taxon>Erysipelotrichia</taxon>
        <taxon>Erysipelotrichales</taxon>
        <taxon>Erysipelotrichaceae</taxon>
        <taxon>Holdemanella</taxon>
    </lineage>
</organism>
<comment type="caution">
    <text evidence="1">The sequence shown here is derived from an EMBL/GenBank/DDBJ whole genome shotgun (WGS) entry which is preliminary data.</text>
</comment>
<dbReference type="AlphaFoldDB" id="A0A413CV51"/>
<name>A0A413CV51_9FIRM</name>
<evidence type="ECO:0000313" key="1">
    <source>
        <dbReference type="EMBL" id="RGW75530.1"/>
    </source>
</evidence>
<gene>
    <name evidence="1" type="ORF">DWV56_04880</name>
</gene>
<sequence length="256" mass="29899">MNPIYTQYTSMESLPHYVIHSQYHKNKAKCKNEKALIRAYENDLLDYVEGAGILTYKQMNELKKEKHLTINGVNGFHSELRRYIDNIERGVSTKFLDNWCSFISYVHNYKIDNGHTPSSLDEVESILKELLNLNIPVRIKNIKQKENAVRKQTAKYTKKLIETTVASRVKSNNPYLKFNEEDGVQNFDKRYFVMHIPEYKRRKLAKILGIKPFSPTAISSKELKKKLLKHPKLKEGILELIGLKEHLLRLVIQPLS</sequence>
<reference evidence="1 2" key="1">
    <citation type="submission" date="2018-08" db="EMBL/GenBank/DDBJ databases">
        <title>A genome reference for cultivated species of the human gut microbiota.</title>
        <authorList>
            <person name="Zou Y."/>
            <person name="Xue W."/>
            <person name="Luo G."/>
        </authorList>
    </citation>
    <scope>NUCLEOTIDE SEQUENCE [LARGE SCALE GENOMIC DNA]</scope>
    <source>
        <strain evidence="1 2">AF10-31</strain>
    </source>
</reference>
<accession>A0A413CV51</accession>
<proteinExistence type="predicted"/>
<dbReference type="EMBL" id="QSAT01000011">
    <property type="protein sequence ID" value="RGW75530.1"/>
    <property type="molecule type" value="Genomic_DNA"/>
</dbReference>
<evidence type="ECO:0000313" key="2">
    <source>
        <dbReference type="Proteomes" id="UP000284651"/>
    </source>
</evidence>
<dbReference type="Proteomes" id="UP000284651">
    <property type="component" value="Unassembled WGS sequence"/>
</dbReference>